<accession>A0ABW1J921</accession>
<name>A0ABW1J921_9PSEU</name>
<sequence length="233" mass="26193">MSDKLTPLPRRYRITVTRTTEATVARLLSPWRQADTAHWQTRVAAPGSWIVHCLLCKDRVQFTERDEAMAYASVGHLRWPAHQRLVGRYTLGLEIPEARGYDWPSSRQNPRNTGCGSGWEGSGEALWMKARGQHGELEKRLAARRSAPTRVSAARDELSARREVPPPRLDWTTSSPLGPATVTWSDGRYSSGTFYDLYCNDRYVAQIVALAEGGWLFNGRHFPDDAALIRAAS</sequence>
<protein>
    <submittedName>
        <fullName evidence="2">Uncharacterized protein</fullName>
    </submittedName>
</protein>
<dbReference type="RefSeq" id="WP_379587810.1">
    <property type="nucleotide sequence ID" value="NZ_JBHSQW010000044.1"/>
</dbReference>
<gene>
    <name evidence="2" type="ORF">ACFQE5_22255</name>
</gene>
<dbReference type="Proteomes" id="UP001596302">
    <property type="component" value="Unassembled WGS sequence"/>
</dbReference>
<dbReference type="EMBL" id="JBHSQW010000044">
    <property type="protein sequence ID" value="MFC5996937.1"/>
    <property type="molecule type" value="Genomic_DNA"/>
</dbReference>
<evidence type="ECO:0000313" key="2">
    <source>
        <dbReference type="EMBL" id="MFC5996937.1"/>
    </source>
</evidence>
<organism evidence="2 3">
    <name type="scientific">Pseudonocardia hispaniensis</name>
    <dbReference type="NCBI Taxonomy" id="904933"/>
    <lineage>
        <taxon>Bacteria</taxon>
        <taxon>Bacillati</taxon>
        <taxon>Actinomycetota</taxon>
        <taxon>Actinomycetes</taxon>
        <taxon>Pseudonocardiales</taxon>
        <taxon>Pseudonocardiaceae</taxon>
        <taxon>Pseudonocardia</taxon>
    </lineage>
</organism>
<proteinExistence type="predicted"/>
<evidence type="ECO:0000256" key="1">
    <source>
        <dbReference type="SAM" id="MobiDB-lite"/>
    </source>
</evidence>
<feature type="region of interest" description="Disordered" evidence="1">
    <location>
        <begin position="152"/>
        <end position="173"/>
    </location>
</feature>
<feature type="compositionally biased region" description="Basic and acidic residues" evidence="1">
    <location>
        <begin position="153"/>
        <end position="165"/>
    </location>
</feature>
<comment type="caution">
    <text evidence="2">The sequence shown here is derived from an EMBL/GenBank/DDBJ whole genome shotgun (WGS) entry which is preliminary data.</text>
</comment>
<reference evidence="3" key="1">
    <citation type="journal article" date="2019" name="Int. J. Syst. Evol. Microbiol.">
        <title>The Global Catalogue of Microorganisms (GCM) 10K type strain sequencing project: providing services to taxonomists for standard genome sequencing and annotation.</title>
        <authorList>
            <consortium name="The Broad Institute Genomics Platform"/>
            <consortium name="The Broad Institute Genome Sequencing Center for Infectious Disease"/>
            <person name="Wu L."/>
            <person name="Ma J."/>
        </authorList>
    </citation>
    <scope>NUCLEOTIDE SEQUENCE [LARGE SCALE GENOMIC DNA]</scope>
    <source>
        <strain evidence="3">CCM 8391</strain>
    </source>
</reference>
<keyword evidence="3" id="KW-1185">Reference proteome</keyword>
<evidence type="ECO:0000313" key="3">
    <source>
        <dbReference type="Proteomes" id="UP001596302"/>
    </source>
</evidence>